<feature type="chain" id="PRO_5047012182" description="Protein kinase" evidence="1">
    <location>
        <begin position="27"/>
        <end position="179"/>
    </location>
</feature>
<dbReference type="InterPro" id="IPR046652">
    <property type="entry name" value="DUF6764"/>
</dbReference>
<reference evidence="2 3" key="1">
    <citation type="journal article" date="2014" name="Int. J. Syst. Evol. Microbiol.">
        <title>Nocardia vulneris sp. nov., isolated from wounds of human patients in North America.</title>
        <authorList>
            <person name="Lasker B.A."/>
            <person name="Bell M."/>
            <person name="Klenk H.P."/>
            <person name="Sproer C."/>
            <person name="Schumann C."/>
            <person name="Schumann P."/>
            <person name="Brown J.M."/>
        </authorList>
    </citation>
    <scope>NUCLEOTIDE SEQUENCE [LARGE SCALE GENOMIC DNA]</scope>
    <source>
        <strain evidence="2 3">W9851</strain>
    </source>
</reference>
<evidence type="ECO:0000313" key="2">
    <source>
        <dbReference type="EMBL" id="KIA61707.1"/>
    </source>
</evidence>
<feature type="signal peptide" evidence="1">
    <location>
        <begin position="1"/>
        <end position="26"/>
    </location>
</feature>
<evidence type="ECO:0000313" key="3">
    <source>
        <dbReference type="Proteomes" id="UP000031364"/>
    </source>
</evidence>
<name>A0ABR4Z8T7_9NOCA</name>
<proteinExistence type="predicted"/>
<dbReference type="RefSeq" id="WP_043676999.1">
    <property type="nucleotide sequence ID" value="NZ_BDCI01000007.1"/>
</dbReference>
<gene>
    <name evidence="2" type="ORF">FG87_29480</name>
</gene>
<evidence type="ECO:0008006" key="4">
    <source>
        <dbReference type="Google" id="ProtNLM"/>
    </source>
</evidence>
<dbReference type="EMBL" id="JNFP01000041">
    <property type="protein sequence ID" value="KIA61707.1"/>
    <property type="molecule type" value="Genomic_DNA"/>
</dbReference>
<comment type="caution">
    <text evidence="2">The sequence shown here is derived from an EMBL/GenBank/DDBJ whole genome shotgun (WGS) entry which is preliminary data.</text>
</comment>
<dbReference type="Proteomes" id="UP000031364">
    <property type="component" value="Unassembled WGS sequence"/>
</dbReference>
<sequence length="179" mass="17425">MKLISAIVCATAAAGVSLTLSGTASATDVQCTSAHGTDITVIDGKTACRAATDLLGEAKSLGIDGIGYANATAGARALGIGIAGGVGAGEGSGGIPLAIGVGQDAIALSSIDRDDVSSTVWPPVLAVSVAFEGSRASARTAETSVVCLGGGAFAWNSSTGDTCLSTPLGRWQTGDERLP</sequence>
<accession>A0ABR4Z8T7</accession>
<keyword evidence="3" id="KW-1185">Reference proteome</keyword>
<organism evidence="2 3">
    <name type="scientific">Nocardia vulneris</name>
    <dbReference type="NCBI Taxonomy" id="1141657"/>
    <lineage>
        <taxon>Bacteria</taxon>
        <taxon>Bacillati</taxon>
        <taxon>Actinomycetota</taxon>
        <taxon>Actinomycetes</taxon>
        <taxon>Mycobacteriales</taxon>
        <taxon>Nocardiaceae</taxon>
        <taxon>Nocardia</taxon>
    </lineage>
</organism>
<protein>
    <recommendedName>
        <fullName evidence="4">Protein kinase</fullName>
    </recommendedName>
</protein>
<dbReference type="Pfam" id="PF20550">
    <property type="entry name" value="DUF6764"/>
    <property type="match status" value="1"/>
</dbReference>
<evidence type="ECO:0000256" key="1">
    <source>
        <dbReference type="SAM" id="SignalP"/>
    </source>
</evidence>
<keyword evidence="1" id="KW-0732">Signal</keyword>